<sequence>MRKPLIKKKFKITLLVLLLVCIFSYIGACTILYSGNYRLSNYKDEVTKYFGIDGSIFDFSTWNEPHTSINQSYNHKLNKNIKDININYKSADIEIESTSSNDIEVNYSLSGRQSKVTEFKYSTIKFKETGDSLELSLPNDFSNIYNISITLLLPKSYTGNLNIKSSNGYVNLRDLTLSRLNLDLNYGDINLQTIKATDANLKASNGHIQSNDSNINNSDISVNYGDIYVQGFIGNSNIKSNNGNIGTNLSKLGKNTNISTKYGEITFNNIKNLDDYQILAKSNTNGIYHEDRSINDKSFSLGNGKNIVNLSNTNGDIILK</sequence>
<comment type="caution">
    <text evidence="2">The sequence shown here is derived from an EMBL/GenBank/DDBJ whole genome shotgun (WGS) entry which is preliminary data.</text>
</comment>
<dbReference type="Pfam" id="PF13349">
    <property type="entry name" value="DUF4097"/>
    <property type="match status" value="1"/>
</dbReference>
<feature type="domain" description="DUF4097" evidence="1">
    <location>
        <begin position="81"/>
        <end position="319"/>
    </location>
</feature>
<protein>
    <submittedName>
        <fullName evidence="2">DUF4097 domain-containing protein</fullName>
    </submittedName>
</protein>
<accession>A0ABS7KSY9</accession>
<evidence type="ECO:0000313" key="3">
    <source>
        <dbReference type="Proteomes" id="UP001299068"/>
    </source>
</evidence>
<reference evidence="2 3" key="1">
    <citation type="journal article" date="2021" name="Cell Host Microbe">
        <title>in vivo commensal control of Clostridioides difficile virulence.</title>
        <authorList>
            <person name="Girinathan B.P."/>
            <person name="Dibenedetto N."/>
            <person name="Worley J.N."/>
            <person name="Peltier J."/>
            <person name="Arrieta-Ortiz M.L."/>
            <person name="Rupa Christinal Immanuel S."/>
            <person name="Lavin R."/>
            <person name="Delaney M.L."/>
            <person name="Cummins C."/>
            <person name="Hoffmann M."/>
            <person name="Luo Y."/>
            <person name="Gonzalez-Escalona N."/>
            <person name="Allard M."/>
            <person name="Onderdonk A.B."/>
            <person name="Gerber G.K."/>
            <person name="Sonenshein A.L."/>
            <person name="Baliga N."/>
            <person name="Dupuy B."/>
            <person name="Bry L."/>
        </authorList>
    </citation>
    <scope>NUCLEOTIDE SEQUENCE [LARGE SCALE GENOMIC DNA]</scope>
    <source>
        <strain evidence="2 3">DSM 599</strain>
    </source>
</reference>
<name>A0ABS7KSY9_CLOSR</name>
<organism evidence="2 3">
    <name type="scientific">Clostridium sardiniense</name>
    <name type="common">Clostridium absonum</name>
    <dbReference type="NCBI Taxonomy" id="29369"/>
    <lineage>
        <taxon>Bacteria</taxon>
        <taxon>Bacillati</taxon>
        <taxon>Bacillota</taxon>
        <taxon>Clostridia</taxon>
        <taxon>Eubacteriales</taxon>
        <taxon>Clostridiaceae</taxon>
        <taxon>Clostridium</taxon>
    </lineage>
</organism>
<dbReference type="RefSeq" id="WP_221858190.1">
    <property type="nucleotide sequence ID" value="NZ_JAIKTU010000001.1"/>
</dbReference>
<dbReference type="EMBL" id="JAIKTU010000001">
    <property type="protein sequence ID" value="MBY0753844.1"/>
    <property type="molecule type" value="Genomic_DNA"/>
</dbReference>
<proteinExistence type="predicted"/>
<dbReference type="Proteomes" id="UP001299068">
    <property type="component" value="Unassembled WGS sequence"/>
</dbReference>
<evidence type="ECO:0000259" key="1">
    <source>
        <dbReference type="Pfam" id="PF13349"/>
    </source>
</evidence>
<gene>
    <name evidence="2" type="ORF">K5V21_00105</name>
</gene>
<dbReference type="InterPro" id="IPR025164">
    <property type="entry name" value="Toastrack_DUF4097"/>
</dbReference>
<keyword evidence="3" id="KW-1185">Reference proteome</keyword>
<evidence type="ECO:0000313" key="2">
    <source>
        <dbReference type="EMBL" id="MBY0753844.1"/>
    </source>
</evidence>